<comment type="caution">
    <text evidence="2">The sequence shown here is derived from an EMBL/GenBank/DDBJ whole genome shotgun (WGS) entry which is preliminary data.</text>
</comment>
<reference evidence="2" key="1">
    <citation type="submission" date="2023-03" db="EMBL/GenBank/DDBJ databases">
        <title>Massive genome expansion in bonnet fungi (Mycena s.s.) driven by repeated elements and novel gene families across ecological guilds.</title>
        <authorList>
            <consortium name="Lawrence Berkeley National Laboratory"/>
            <person name="Harder C.B."/>
            <person name="Miyauchi S."/>
            <person name="Viragh M."/>
            <person name="Kuo A."/>
            <person name="Thoen E."/>
            <person name="Andreopoulos B."/>
            <person name="Lu D."/>
            <person name="Skrede I."/>
            <person name="Drula E."/>
            <person name="Henrissat B."/>
            <person name="Morin E."/>
            <person name="Kohler A."/>
            <person name="Barry K."/>
            <person name="LaButti K."/>
            <person name="Morin E."/>
            <person name="Salamov A."/>
            <person name="Lipzen A."/>
            <person name="Mereny Z."/>
            <person name="Hegedus B."/>
            <person name="Baldrian P."/>
            <person name="Stursova M."/>
            <person name="Weitz H."/>
            <person name="Taylor A."/>
            <person name="Grigoriev I.V."/>
            <person name="Nagy L.G."/>
            <person name="Martin F."/>
            <person name="Kauserud H."/>
        </authorList>
    </citation>
    <scope>NUCLEOTIDE SEQUENCE</scope>
    <source>
        <strain evidence="2">9144</strain>
    </source>
</reference>
<sequence>MRTTAEEGLSASNEYSVLDAPRVLSREWKASRPYLPKSSSLPAFQLRPRARPIFTCTRCGFANFFNIPLCVWCAAATPEAIQAFERTIPRPRTASAPPRVFWTPNELSFRARRASGVKRSVVWHPGRPFKSPAEFRRHGHYRAPSAPVIVDQVVDTFCAEPRGRQSLSDAPVYGLKGLRQGRPQAHKRSHSTPHAVYFGHPKRPPIYSMIRPHTASSASSPTSDTRISATTAPRARRPASPAPSSPSAFHSRSLHSPVPASDEGEEDYFDPNPFAFVKSEAAAAYPPDEALVRAPQRTLSARISRGLASPVSALCSMHRAVEMRTALAALARESAGGDQTSDARNHGLFAARLGKLRRVLKRLVRRKRC</sequence>
<dbReference type="EMBL" id="JARJCW010000010">
    <property type="protein sequence ID" value="KAJ7220219.1"/>
    <property type="molecule type" value="Genomic_DNA"/>
</dbReference>
<proteinExistence type="predicted"/>
<feature type="region of interest" description="Disordered" evidence="1">
    <location>
        <begin position="179"/>
        <end position="269"/>
    </location>
</feature>
<accession>A0AAD6VQY9</accession>
<name>A0AAD6VQY9_9AGAR</name>
<organism evidence="2 3">
    <name type="scientific">Mycena pura</name>
    <dbReference type="NCBI Taxonomy" id="153505"/>
    <lineage>
        <taxon>Eukaryota</taxon>
        <taxon>Fungi</taxon>
        <taxon>Dikarya</taxon>
        <taxon>Basidiomycota</taxon>
        <taxon>Agaricomycotina</taxon>
        <taxon>Agaricomycetes</taxon>
        <taxon>Agaricomycetidae</taxon>
        <taxon>Agaricales</taxon>
        <taxon>Marasmiineae</taxon>
        <taxon>Mycenaceae</taxon>
        <taxon>Mycena</taxon>
    </lineage>
</organism>
<dbReference type="AlphaFoldDB" id="A0AAD6VQY9"/>
<feature type="compositionally biased region" description="Low complexity" evidence="1">
    <location>
        <begin position="212"/>
        <end position="233"/>
    </location>
</feature>
<protein>
    <submittedName>
        <fullName evidence="2">Uncharacterized protein</fullName>
    </submittedName>
</protein>
<dbReference type="Proteomes" id="UP001219525">
    <property type="component" value="Unassembled WGS sequence"/>
</dbReference>
<evidence type="ECO:0000313" key="3">
    <source>
        <dbReference type="Proteomes" id="UP001219525"/>
    </source>
</evidence>
<gene>
    <name evidence="2" type="ORF">GGX14DRAFT_586133</name>
</gene>
<keyword evidence="3" id="KW-1185">Reference proteome</keyword>
<evidence type="ECO:0000313" key="2">
    <source>
        <dbReference type="EMBL" id="KAJ7220219.1"/>
    </source>
</evidence>
<evidence type="ECO:0000256" key="1">
    <source>
        <dbReference type="SAM" id="MobiDB-lite"/>
    </source>
</evidence>